<name>A0A2G9HKG6_9LAMI</name>
<evidence type="ECO:0000313" key="2">
    <source>
        <dbReference type="EMBL" id="PIN18017.1"/>
    </source>
</evidence>
<feature type="domain" description="Putative E3 ubiquitin-protein ligase LIN ARM-like" evidence="1">
    <location>
        <begin position="9"/>
        <end position="67"/>
    </location>
</feature>
<dbReference type="EMBL" id="NKXS01001545">
    <property type="protein sequence ID" value="PIN18017.1"/>
    <property type="molecule type" value="Genomic_DNA"/>
</dbReference>
<sequence length="89" mass="10040">MIELSKSIELHSHGDKDLQLAACSILAPQLIECLNDENANLEERILASFSLCSLTKDRGMQYLLDLNILSQESLFWKVTNVLFTFQLGP</sequence>
<evidence type="ECO:0000313" key="3">
    <source>
        <dbReference type="Proteomes" id="UP000231279"/>
    </source>
</evidence>
<accession>A0A2G9HKG6</accession>
<dbReference type="AlphaFoldDB" id="A0A2G9HKG6"/>
<organism evidence="2 3">
    <name type="scientific">Handroanthus impetiginosus</name>
    <dbReference type="NCBI Taxonomy" id="429701"/>
    <lineage>
        <taxon>Eukaryota</taxon>
        <taxon>Viridiplantae</taxon>
        <taxon>Streptophyta</taxon>
        <taxon>Embryophyta</taxon>
        <taxon>Tracheophyta</taxon>
        <taxon>Spermatophyta</taxon>
        <taxon>Magnoliopsida</taxon>
        <taxon>eudicotyledons</taxon>
        <taxon>Gunneridae</taxon>
        <taxon>Pentapetalae</taxon>
        <taxon>asterids</taxon>
        <taxon>lamiids</taxon>
        <taxon>Lamiales</taxon>
        <taxon>Bignoniaceae</taxon>
        <taxon>Crescentiina</taxon>
        <taxon>Tabebuia alliance</taxon>
        <taxon>Handroanthus</taxon>
    </lineage>
</organism>
<dbReference type="Proteomes" id="UP000231279">
    <property type="component" value="Unassembled WGS sequence"/>
</dbReference>
<dbReference type="Pfam" id="PF23628">
    <property type="entry name" value="ARM_LIN_C"/>
    <property type="match status" value="1"/>
</dbReference>
<protein>
    <recommendedName>
        <fullName evidence="1">Putative E3 ubiquitin-protein ligase LIN ARM-like domain-containing protein</fullName>
    </recommendedName>
</protein>
<evidence type="ECO:0000259" key="1">
    <source>
        <dbReference type="Pfam" id="PF23628"/>
    </source>
</evidence>
<keyword evidence="3" id="KW-1185">Reference proteome</keyword>
<comment type="caution">
    <text evidence="2">The sequence shown here is derived from an EMBL/GenBank/DDBJ whole genome shotgun (WGS) entry which is preliminary data.</text>
</comment>
<dbReference type="InterPro" id="IPR055566">
    <property type="entry name" value="ARM_LIN"/>
</dbReference>
<reference evidence="3" key="1">
    <citation type="journal article" date="2018" name="Gigascience">
        <title>Genome assembly of the Pink Ipe (Handroanthus impetiginosus, Bignoniaceae), a highly valued, ecologically keystone Neotropical timber forest tree.</title>
        <authorList>
            <person name="Silva-Junior O.B."/>
            <person name="Grattapaglia D."/>
            <person name="Novaes E."/>
            <person name="Collevatti R.G."/>
        </authorList>
    </citation>
    <scope>NUCLEOTIDE SEQUENCE [LARGE SCALE GENOMIC DNA]</scope>
    <source>
        <strain evidence="3">cv. UFG-1</strain>
    </source>
</reference>
<proteinExistence type="predicted"/>
<dbReference type="PANTHER" id="PTHR35549">
    <property type="entry name" value="OS04G0584500 PROTEIN"/>
    <property type="match status" value="1"/>
</dbReference>
<gene>
    <name evidence="2" type="ORF">CDL12_09315</name>
</gene>